<feature type="signal peptide" evidence="1">
    <location>
        <begin position="1"/>
        <end position="23"/>
    </location>
</feature>
<sequence>MRIKTTLGGLLLAALLAGGCATRTPTLYYWGDYQPQLYAYLKNEGSSHPEQILALQKIIEEAKAANKSVPPGFYAHLGLLQINEGKPELARQAFETEKTLFPESAAYMDFLLRKLAGGKA</sequence>
<accession>A0ABX2IJG4</accession>
<reference evidence="2 3" key="1">
    <citation type="submission" date="2020-06" db="EMBL/GenBank/DDBJ databases">
        <title>Draft genome of Uliginosibacterium sp. IMCC34675.</title>
        <authorList>
            <person name="Song J."/>
        </authorList>
    </citation>
    <scope>NUCLEOTIDE SEQUENCE [LARGE SCALE GENOMIC DNA]</scope>
    <source>
        <strain evidence="2 3">IMCC34675</strain>
    </source>
</reference>
<gene>
    <name evidence="2" type="ORF">HJ583_018220</name>
</gene>
<dbReference type="EMBL" id="JABCSC020000006">
    <property type="protein sequence ID" value="NSL56973.1"/>
    <property type="molecule type" value="Genomic_DNA"/>
</dbReference>
<organism evidence="2 3">
    <name type="scientific">Uliginosibacterium aquaticum</name>
    <dbReference type="NCBI Taxonomy" id="2731212"/>
    <lineage>
        <taxon>Bacteria</taxon>
        <taxon>Pseudomonadati</taxon>
        <taxon>Pseudomonadota</taxon>
        <taxon>Betaproteobacteria</taxon>
        <taxon>Rhodocyclales</taxon>
        <taxon>Zoogloeaceae</taxon>
        <taxon>Uliginosibacterium</taxon>
    </lineage>
</organism>
<evidence type="ECO:0000256" key="1">
    <source>
        <dbReference type="SAM" id="SignalP"/>
    </source>
</evidence>
<dbReference type="PROSITE" id="PS51257">
    <property type="entry name" value="PROKAR_LIPOPROTEIN"/>
    <property type="match status" value="1"/>
</dbReference>
<comment type="caution">
    <text evidence="2">The sequence shown here is derived from an EMBL/GenBank/DDBJ whole genome shotgun (WGS) entry which is preliminary data.</text>
</comment>
<dbReference type="PIRSF" id="PIRSF020555">
    <property type="entry name" value="UCP020555"/>
    <property type="match status" value="1"/>
</dbReference>
<evidence type="ECO:0000313" key="2">
    <source>
        <dbReference type="EMBL" id="NSL56973.1"/>
    </source>
</evidence>
<dbReference type="Pfam" id="PF16068">
    <property type="entry name" value="DUF4810"/>
    <property type="match status" value="1"/>
</dbReference>
<dbReference type="RefSeq" id="WP_101940359.1">
    <property type="nucleotide sequence ID" value="NZ_JABCSC020000006.1"/>
</dbReference>
<protein>
    <submittedName>
        <fullName evidence="2">DUF4810 domain-containing protein</fullName>
    </submittedName>
</protein>
<feature type="chain" id="PRO_5045461411" evidence="1">
    <location>
        <begin position="24"/>
        <end position="120"/>
    </location>
</feature>
<evidence type="ECO:0000313" key="3">
    <source>
        <dbReference type="Proteomes" id="UP000778523"/>
    </source>
</evidence>
<keyword evidence="3" id="KW-1185">Reference proteome</keyword>
<name>A0ABX2IJG4_9RHOO</name>
<proteinExistence type="predicted"/>
<dbReference type="InterPro" id="IPR014508">
    <property type="entry name" value="UCP020555_TPR-like"/>
</dbReference>
<keyword evidence="1" id="KW-0732">Signal</keyword>
<dbReference type="Proteomes" id="UP000778523">
    <property type="component" value="Unassembled WGS sequence"/>
</dbReference>